<evidence type="ECO:0000256" key="1">
    <source>
        <dbReference type="SAM" id="Phobius"/>
    </source>
</evidence>
<accession>A0A0S2TEZ4</accession>
<keyword evidence="3" id="KW-1185">Reference proteome</keyword>
<dbReference type="STRING" id="1748243.Tel_11435"/>
<dbReference type="EMBL" id="CP013099">
    <property type="protein sequence ID" value="ALP53698.1"/>
    <property type="molecule type" value="Genomic_DNA"/>
</dbReference>
<reference evidence="2" key="1">
    <citation type="submission" date="2015-10" db="EMBL/GenBank/DDBJ databases">
        <title>Description of Candidatus Tenderia electrophaga gen. nov, sp. nov., an Uncultivated Electroautotroph from a Biocathode Enrichment.</title>
        <authorList>
            <person name="Eddie B.J."/>
            <person name="Malanoski A.P."/>
            <person name="Wang Z."/>
            <person name="Hall R.J."/>
            <person name="Oh S.D."/>
            <person name="Heiner C."/>
            <person name="Lin B."/>
            <person name="Strycharz-Glaven S.M."/>
        </authorList>
    </citation>
    <scope>NUCLEOTIDE SEQUENCE [LARGE SCALE GENOMIC DNA]</scope>
    <source>
        <strain evidence="2">NRL1</strain>
    </source>
</reference>
<dbReference type="AlphaFoldDB" id="A0A0S2TEZ4"/>
<evidence type="ECO:0008006" key="4">
    <source>
        <dbReference type="Google" id="ProtNLM"/>
    </source>
</evidence>
<evidence type="ECO:0000313" key="2">
    <source>
        <dbReference type="EMBL" id="ALP53698.1"/>
    </source>
</evidence>
<dbReference type="KEGG" id="tee:Tel_11435"/>
<keyword evidence="1" id="KW-0472">Membrane</keyword>
<dbReference type="InterPro" id="IPR009838">
    <property type="entry name" value="T4SS_TraL"/>
</dbReference>
<dbReference type="GO" id="GO:0019867">
    <property type="term" value="C:outer membrane"/>
    <property type="evidence" value="ECO:0007669"/>
    <property type="project" value="InterPro"/>
</dbReference>
<dbReference type="Proteomes" id="UP000055136">
    <property type="component" value="Chromosome"/>
</dbReference>
<feature type="transmembrane region" description="Helical" evidence="1">
    <location>
        <begin position="29"/>
        <end position="51"/>
    </location>
</feature>
<keyword evidence="1" id="KW-0812">Transmembrane</keyword>
<dbReference type="Pfam" id="PF07178">
    <property type="entry name" value="TraL"/>
    <property type="match status" value="1"/>
</dbReference>
<keyword evidence="1" id="KW-1133">Transmembrane helix</keyword>
<organism evidence="2 3">
    <name type="scientific">Candidatus Tenderia electrophaga</name>
    <dbReference type="NCBI Taxonomy" id="1748243"/>
    <lineage>
        <taxon>Bacteria</taxon>
        <taxon>Pseudomonadati</taxon>
        <taxon>Pseudomonadota</taxon>
        <taxon>Gammaproteobacteria</taxon>
        <taxon>Candidatus Tenderiales</taxon>
        <taxon>Candidatus Tenderiaceae</taxon>
        <taxon>Candidatus Tenderia</taxon>
    </lineage>
</organism>
<proteinExistence type="predicted"/>
<dbReference type="NCBIfam" id="TIGR02762">
    <property type="entry name" value="TraL_TIGR"/>
    <property type="match status" value="1"/>
</dbReference>
<evidence type="ECO:0000313" key="3">
    <source>
        <dbReference type="Proteomes" id="UP000055136"/>
    </source>
</evidence>
<name>A0A0S2TEZ4_9GAMM</name>
<protein>
    <recommendedName>
        <fullName evidence="4">Conjugal transfer protein TraL</fullName>
    </recommendedName>
</protein>
<gene>
    <name evidence="2" type="ORF">Tel_11435</name>
</gene>
<sequence length="95" mass="11047">MEMARYMIPRHLDDPPMVFMWDADEAGTFMFLMLFGALFQQFIAGIVLGFITARALARIKQAGGRGLILRFLYWYTRSDLWIKCRAPSFVREYAG</sequence>